<name>A0A0N8SP06_PSESI</name>
<dbReference type="PROSITE" id="PS50931">
    <property type="entry name" value="HTH_LYSR"/>
    <property type="match status" value="1"/>
</dbReference>
<dbReference type="Pfam" id="PF00126">
    <property type="entry name" value="HTH_1"/>
    <property type="match status" value="1"/>
</dbReference>
<dbReference type="CDD" id="cd08422">
    <property type="entry name" value="PBP2_CrgA_like"/>
    <property type="match status" value="1"/>
</dbReference>
<gene>
    <name evidence="6" type="ORF">ALO47_04425</name>
</gene>
<evidence type="ECO:0000313" key="6">
    <source>
        <dbReference type="EMBL" id="KPY45056.1"/>
    </source>
</evidence>
<dbReference type="SUPFAM" id="SSF53850">
    <property type="entry name" value="Periplasmic binding protein-like II"/>
    <property type="match status" value="1"/>
</dbReference>
<dbReference type="PATRIC" id="fig|55398.3.peg.280"/>
<comment type="caution">
    <text evidence="6">The sequence shown here is derived from an EMBL/GenBank/DDBJ whole genome shotgun (WGS) entry which is preliminary data.</text>
</comment>
<sequence>MSCNEYVMKSASNLAALRSRYLVAGIKRRRQYVDTPSQKWNAMNLNALIDFTLVAANGGLGKASRASGRSKATLSRRIAELEEQLGVRLIERSARGLRLTEAGQMLLDRAEGPLGEVTEAMTAAKEGVSIPRGRLRIAAPILFSQLAMGRIGADFCAAYPEIELEVVAEDRVVDPVEEQFDACIRVNPRPDSNLVGRCFAKDRLIVVAAPEIPKPTSDAINPVSAIVAFNFQPTIWAVDGGALKLEPVPRLKFSSFLMIRDAAIAGGGVALIPQSIVWNNLAKGELVQWGVVSDVEAELWILHTSRRLAAPKVRAFVDFMCARYPDVSLVLEG</sequence>
<keyword evidence="3" id="KW-0238">DNA-binding</keyword>
<dbReference type="InterPro" id="IPR036388">
    <property type="entry name" value="WH-like_DNA-bd_sf"/>
</dbReference>
<dbReference type="Pfam" id="PF03466">
    <property type="entry name" value="LysR_substrate"/>
    <property type="match status" value="1"/>
</dbReference>
<evidence type="ECO:0000256" key="4">
    <source>
        <dbReference type="ARBA" id="ARBA00023163"/>
    </source>
</evidence>
<dbReference type="PANTHER" id="PTHR30537">
    <property type="entry name" value="HTH-TYPE TRANSCRIPTIONAL REGULATOR"/>
    <property type="match status" value="1"/>
</dbReference>
<evidence type="ECO:0000256" key="3">
    <source>
        <dbReference type="ARBA" id="ARBA00023125"/>
    </source>
</evidence>
<comment type="similarity">
    <text evidence="1">Belongs to the LysR transcriptional regulatory family.</text>
</comment>
<evidence type="ECO:0000256" key="2">
    <source>
        <dbReference type="ARBA" id="ARBA00023015"/>
    </source>
</evidence>
<dbReference type="InterPro" id="IPR036390">
    <property type="entry name" value="WH_DNA-bd_sf"/>
</dbReference>
<proteinExistence type="inferred from homology"/>
<reference evidence="6 7" key="1">
    <citation type="submission" date="2015-09" db="EMBL/GenBank/DDBJ databases">
        <title>Genome announcement of multiple Pseudomonas syringae strains.</title>
        <authorList>
            <person name="Thakur S."/>
            <person name="Wang P.W."/>
            <person name="Gong Y."/>
            <person name="Weir B.S."/>
            <person name="Guttman D.S."/>
        </authorList>
    </citation>
    <scope>NUCLEOTIDE SEQUENCE [LARGE SCALE GENOMIC DNA]</scope>
    <source>
        <strain evidence="6 7">ICMP3882</strain>
    </source>
</reference>
<dbReference type="InterPro" id="IPR058163">
    <property type="entry name" value="LysR-type_TF_proteobact-type"/>
</dbReference>
<organism evidence="6 7">
    <name type="scientific">Pseudomonas syringae pv. ribicola</name>
    <dbReference type="NCBI Taxonomy" id="55398"/>
    <lineage>
        <taxon>Bacteria</taxon>
        <taxon>Pseudomonadati</taxon>
        <taxon>Pseudomonadota</taxon>
        <taxon>Gammaproteobacteria</taxon>
        <taxon>Pseudomonadales</taxon>
        <taxon>Pseudomonadaceae</taxon>
        <taxon>Pseudomonas</taxon>
    </lineage>
</organism>
<protein>
    <submittedName>
        <fullName evidence="6">Transcriptional regulator</fullName>
    </submittedName>
</protein>
<dbReference type="SUPFAM" id="SSF46785">
    <property type="entry name" value="Winged helix' DNA-binding domain"/>
    <property type="match status" value="1"/>
</dbReference>
<dbReference type="InterPro" id="IPR005119">
    <property type="entry name" value="LysR_subst-bd"/>
</dbReference>
<keyword evidence="2" id="KW-0805">Transcription regulation</keyword>
<evidence type="ECO:0000313" key="7">
    <source>
        <dbReference type="Proteomes" id="UP000050554"/>
    </source>
</evidence>
<dbReference type="EMBL" id="LJRF01000152">
    <property type="protein sequence ID" value="KPY45056.1"/>
    <property type="molecule type" value="Genomic_DNA"/>
</dbReference>
<dbReference type="AlphaFoldDB" id="A0A0N8SP06"/>
<dbReference type="Gene3D" id="1.10.10.10">
    <property type="entry name" value="Winged helix-like DNA-binding domain superfamily/Winged helix DNA-binding domain"/>
    <property type="match status" value="1"/>
</dbReference>
<feature type="domain" description="HTH lysR-type" evidence="5">
    <location>
        <begin position="43"/>
        <end position="100"/>
    </location>
</feature>
<dbReference type="Gene3D" id="3.40.190.290">
    <property type="match status" value="1"/>
</dbReference>
<dbReference type="GO" id="GO:0003700">
    <property type="term" value="F:DNA-binding transcription factor activity"/>
    <property type="evidence" value="ECO:0007669"/>
    <property type="project" value="InterPro"/>
</dbReference>
<dbReference type="InterPro" id="IPR000847">
    <property type="entry name" value="LysR_HTH_N"/>
</dbReference>
<evidence type="ECO:0000259" key="5">
    <source>
        <dbReference type="PROSITE" id="PS50931"/>
    </source>
</evidence>
<evidence type="ECO:0000256" key="1">
    <source>
        <dbReference type="ARBA" id="ARBA00009437"/>
    </source>
</evidence>
<dbReference type="GO" id="GO:0003677">
    <property type="term" value="F:DNA binding"/>
    <property type="evidence" value="ECO:0007669"/>
    <property type="project" value="UniProtKB-KW"/>
</dbReference>
<dbReference type="Proteomes" id="UP000050554">
    <property type="component" value="Unassembled WGS sequence"/>
</dbReference>
<dbReference type="PANTHER" id="PTHR30537:SF5">
    <property type="entry name" value="HTH-TYPE TRANSCRIPTIONAL ACTIVATOR TTDR-RELATED"/>
    <property type="match status" value="1"/>
</dbReference>
<accession>A0A0N8SP06</accession>
<keyword evidence="4" id="KW-0804">Transcription</keyword>